<dbReference type="Proteomes" id="UP000530928">
    <property type="component" value="Unassembled WGS sequence"/>
</dbReference>
<dbReference type="RefSeq" id="WP_181616082.1">
    <property type="nucleotide sequence ID" value="NZ_BAABAM010000013.1"/>
</dbReference>
<keyword evidence="2" id="KW-1185">Reference proteome</keyword>
<name>A0A7W0CUG3_9ACTN</name>
<proteinExistence type="predicted"/>
<protein>
    <submittedName>
        <fullName evidence="1">Uncharacterized protein</fullName>
    </submittedName>
</protein>
<dbReference type="EMBL" id="JACDUR010000011">
    <property type="protein sequence ID" value="MBA2897374.1"/>
    <property type="molecule type" value="Genomic_DNA"/>
</dbReference>
<dbReference type="AlphaFoldDB" id="A0A7W0CUG3"/>
<evidence type="ECO:0000313" key="2">
    <source>
        <dbReference type="Proteomes" id="UP000530928"/>
    </source>
</evidence>
<evidence type="ECO:0000313" key="1">
    <source>
        <dbReference type="EMBL" id="MBA2897374.1"/>
    </source>
</evidence>
<organism evidence="1 2">
    <name type="scientific">Nonomuraea soli</name>
    <dbReference type="NCBI Taxonomy" id="1032476"/>
    <lineage>
        <taxon>Bacteria</taxon>
        <taxon>Bacillati</taxon>
        <taxon>Actinomycetota</taxon>
        <taxon>Actinomycetes</taxon>
        <taxon>Streptosporangiales</taxon>
        <taxon>Streptosporangiaceae</taxon>
        <taxon>Nonomuraea</taxon>
    </lineage>
</organism>
<comment type="caution">
    <text evidence="1">The sequence shown here is derived from an EMBL/GenBank/DDBJ whole genome shotgun (WGS) entry which is preliminary data.</text>
</comment>
<accession>A0A7W0CUG3</accession>
<sequence length="154" mass="16574">MRLELNTTGDVARLRLPAHTDDGQAVTVSVPWPVWRAVTTHAEKTLGPTLERAPWIAEIALGMTQHAARWGLGPRHHDGTCAEDWAEDAQMTRDEATKAALEGELTWAHTVMAGFYAVLATEEPAELRAALAVLAGGAANWITAMDARDTNAPA</sequence>
<gene>
    <name evidence="1" type="ORF">HNR30_008772</name>
</gene>
<reference evidence="1 2" key="1">
    <citation type="submission" date="2020-07" db="EMBL/GenBank/DDBJ databases">
        <title>Genomic Encyclopedia of Type Strains, Phase IV (KMG-IV): sequencing the most valuable type-strain genomes for metagenomic binning, comparative biology and taxonomic classification.</title>
        <authorList>
            <person name="Goeker M."/>
        </authorList>
    </citation>
    <scope>NUCLEOTIDE SEQUENCE [LARGE SCALE GENOMIC DNA]</scope>
    <source>
        <strain evidence="1 2">DSM 45533</strain>
    </source>
</reference>